<dbReference type="HAMAP" id="MF_00376">
    <property type="entry name" value="Dephospho_CoA_kinase"/>
    <property type="match status" value="1"/>
</dbReference>
<proteinExistence type="inferred from homology"/>
<evidence type="ECO:0000313" key="4">
    <source>
        <dbReference type="Proteomes" id="UP000051952"/>
    </source>
</evidence>
<dbReference type="PANTHER" id="PTHR10695">
    <property type="entry name" value="DEPHOSPHO-COA KINASE-RELATED"/>
    <property type="match status" value="1"/>
</dbReference>
<name>A0A0S4JER7_BODSA</name>
<evidence type="ECO:0000313" key="3">
    <source>
        <dbReference type="EMBL" id="CUG88465.1"/>
    </source>
</evidence>
<dbReference type="OMA" id="YEPGKPC"/>
<keyword evidence="3" id="KW-0418">Kinase</keyword>
<evidence type="ECO:0000256" key="1">
    <source>
        <dbReference type="ARBA" id="ARBA00022741"/>
    </source>
</evidence>
<dbReference type="OrthoDB" id="247245at2759"/>
<dbReference type="Pfam" id="PF01121">
    <property type="entry name" value="CoaE"/>
    <property type="match status" value="1"/>
</dbReference>
<dbReference type="AlphaFoldDB" id="A0A0S4JER7"/>
<dbReference type="GO" id="GO:0004140">
    <property type="term" value="F:dephospho-CoA kinase activity"/>
    <property type="evidence" value="ECO:0007669"/>
    <property type="project" value="InterPro"/>
</dbReference>
<accession>A0A0S4JER7</accession>
<dbReference type="Gene3D" id="3.40.50.300">
    <property type="entry name" value="P-loop containing nucleotide triphosphate hydrolases"/>
    <property type="match status" value="1"/>
</dbReference>
<dbReference type="PROSITE" id="PS51219">
    <property type="entry name" value="DPCK"/>
    <property type="match status" value="1"/>
</dbReference>
<dbReference type="InterPro" id="IPR027417">
    <property type="entry name" value="P-loop_NTPase"/>
</dbReference>
<dbReference type="NCBIfam" id="TIGR00152">
    <property type="entry name" value="dephospho-CoA kinase"/>
    <property type="match status" value="1"/>
</dbReference>
<keyword evidence="3" id="KW-0808">Transferase</keyword>
<keyword evidence="2" id="KW-0067">ATP-binding</keyword>
<dbReference type="CDD" id="cd02022">
    <property type="entry name" value="DPCK"/>
    <property type="match status" value="1"/>
</dbReference>
<protein>
    <submittedName>
        <fullName evidence="3">Dephospho-CoA kinase, putative</fullName>
    </submittedName>
</protein>
<dbReference type="VEuPathDB" id="TriTrypDB:BSAL_15545"/>
<keyword evidence="1" id="KW-0547">Nucleotide-binding</keyword>
<reference evidence="4" key="1">
    <citation type="submission" date="2015-09" db="EMBL/GenBank/DDBJ databases">
        <authorList>
            <consortium name="Pathogen Informatics"/>
        </authorList>
    </citation>
    <scope>NUCLEOTIDE SEQUENCE [LARGE SCALE GENOMIC DNA]</scope>
    <source>
        <strain evidence="4">Lake Konstanz</strain>
    </source>
</reference>
<dbReference type="GO" id="GO:0015937">
    <property type="term" value="P:coenzyme A biosynthetic process"/>
    <property type="evidence" value="ECO:0007669"/>
    <property type="project" value="InterPro"/>
</dbReference>
<gene>
    <name evidence="3" type="ORF">BSAL_15545</name>
</gene>
<dbReference type="InterPro" id="IPR001977">
    <property type="entry name" value="Depp_CoAkinase"/>
</dbReference>
<dbReference type="SUPFAM" id="SSF52540">
    <property type="entry name" value="P-loop containing nucleoside triphosphate hydrolases"/>
    <property type="match status" value="1"/>
</dbReference>
<evidence type="ECO:0000256" key="2">
    <source>
        <dbReference type="ARBA" id="ARBA00022840"/>
    </source>
</evidence>
<keyword evidence="4" id="KW-1185">Reference proteome</keyword>
<dbReference type="PANTHER" id="PTHR10695:SF46">
    <property type="entry name" value="BIFUNCTIONAL COENZYME A SYNTHASE-RELATED"/>
    <property type="match status" value="1"/>
</dbReference>
<dbReference type="EMBL" id="CYKH01001645">
    <property type="protein sequence ID" value="CUG88465.1"/>
    <property type="molecule type" value="Genomic_DNA"/>
</dbReference>
<organism evidence="3 4">
    <name type="scientific">Bodo saltans</name>
    <name type="common">Flagellated protozoan</name>
    <dbReference type="NCBI Taxonomy" id="75058"/>
    <lineage>
        <taxon>Eukaryota</taxon>
        <taxon>Discoba</taxon>
        <taxon>Euglenozoa</taxon>
        <taxon>Kinetoplastea</taxon>
        <taxon>Metakinetoplastina</taxon>
        <taxon>Eubodonida</taxon>
        <taxon>Bodonidae</taxon>
        <taxon>Bodo</taxon>
    </lineage>
</organism>
<dbReference type="Proteomes" id="UP000051952">
    <property type="component" value="Unassembled WGS sequence"/>
</dbReference>
<dbReference type="GO" id="GO:0005524">
    <property type="term" value="F:ATP binding"/>
    <property type="evidence" value="ECO:0007669"/>
    <property type="project" value="UniProtKB-KW"/>
</dbReference>
<sequence>MLRKSRFFCANVPYTTILGFTGGIASGKSSRCQHLLKIALQKAEQPNVSLGVSYVSADQVGHSMYEPGKPCHKKILDAFGRDAVISEDGVTIDRRKLGGIVFANKAQMDKLNGILWPHFDEALLTIVEENASVSTLQHGNRNTLIILEAAVLIEQGFVKHCNDVWLTSCSKDEAIQRVVKRNGLSVAEATMRIESQMTIEDRLNFLKTSGFAGSIQHFDTTDVTLEVGLKQVATAFDEYWTKKLRPMCRSVA</sequence>